<feature type="region of interest" description="Disordered" evidence="1">
    <location>
        <begin position="51"/>
        <end position="82"/>
    </location>
</feature>
<evidence type="ECO:0000256" key="2">
    <source>
        <dbReference type="SAM" id="SignalP"/>
    </source>
</evidence>
<sequence length="214" mass="21945">MVVTTFLSGRALTSISMHVSKKSFSARALLAAFGAGSLALLAACGDNPGPPAPVTAPSTPSAENPSDPAAPKGSGFLGTTTLPEQLRDGVPQAVGERISSCVESDLAMPIMFGSENFHGFTCIMGTASGSVAMLTTAQDPEAVGRMAAGAESVEQYKPVDVPGKRAFSGISRGTPFVTILDEEQGIYQEYAFGNASAEQAQPEIDAIIAAFQQG</sequence>
<organism evidence="3 4">
    <name type="scientific">Corynebacterium lactis RW2-5</name>
    <dbReference type="NCBI Taxonomy" id="1408189"/>
    <lineage>
        <taxon>Bacteria</taxon>
        <taxon>Bacillati</taxon>
        <taxon>Actinomycetota</taxon>
        <taxon>Actinomycetes</taxon>
        <taxon>Mycobacteriales</taxon>
        <taxon>Corynebacteriaceae</taxon>
        <taxon>Corynebacterium</taxon>
    </lineage>
</organism>
<keyword evidence="2" id="KW-0732">Signal</keyword>
<evidence type="ECO:0000256" key="1">
    <source>
        <dbReference type="SAM" id="MobiDB-lite"/>
    </source>
</evidence>
<dbReference type="EMBL" id="CP006841">
    <property type="protein sequence ID" value="ALA68393.1"/>
    <property type="molecule type" value="Genomic_DNA"/>
</dbReference>
<keyword evidence="4" id="KW-1185">Reference proteome</keyword>
<dbReference type="Proteomes" id="UP000058446">
    <property type="component" value="Chromosome"/>
</dbReference>
<dbReference type="AlphaFoldDB" id="A0A0K2H379"/>
<accession>A0A0K2H379</accession>
<proteinExistence type="predicted"/>
<protein>
    <recommendedName>
        <fullName evidence="5">DUF2020 domain-containing protein</fullName>
    </recommendedName>
</protein>
<feature type="chain" id="PRO_5038378050" description="DUF2020 domain-containing protein" evidence="2">
    <location>
        <begin position="43"/>
        <end position="214"/>
    </location>
</feature>
<feature type="signal peptide" evidence="2">
    <location>
        <begin position="1"/>
        <end position="42"/>
    </location>
</feature>
<evidence type="ECO:0000313" key="3">
    <source>
        <dbReference type="EMBL" id="ALA68393.1"/>
    </source>
</evidence>
<evidence type="ECO:0008006" key="5">
    <source>
        <dbReference type="Google" id="ProtNLM"/>
    </source>
</evidence>
<evidence type="ECO:0000313" key="4">
    <source>
        <dbReference type="Proteomes" id="UP000058446"/>
    </source>
</evidence>
<reference evidence="3 4" key="1">
    <citation type="submission" date="2013-10" db="EMBL/GenBank/DDBJ databases">
        <title>Complete genome sequence of Corynebacterium lactis DSM 45799(T), isolated from raw cow milk.</title>
        <authorList>
            <person name="Ruckert C."/>
            <person name="Albersmeier A."/>
            <person name="Lipski A."/>
            <person name="Kalinowski J."/>
        </authorList>
    </citation>
    <scope>NUCLEOTIDE SEQUENCE [LARGE SCALE GENOMIC DNA]</scope>
    <source>
        <strain evidence="3 4">RW2-5</strain>
    </source>
</reference>
<dbReference type="KEGG" id="clw:CLAC_02100"/>
<dbReference type="PATRIC" id="fig|1408189.4.peg.418"/>
<gene>
    <name evidence="3" type="ORF">CLAC_02100</name>
</gene>
<name>A0A0K2H379_9CORY</name>